<keyword evidence="2" id="KW-0326">Glycosidase</keyword>
<organism evidence="2 3">
    <name type="scientific">Caenimonas terrae</name>
    <dbReference type="NCBI Taxonomy" id="696074"/>
    <lineage>
        <taxon>Bacteria</taxon>
        <taxon>Pseudomonadati</taxon>
        <taxon>Pseudomonadota</taxon>
        <taxon>Betaproteobacteria</taxon>
        <taxon>Burkholderiales</taxon>
        <taxon>Comamonadaceae</taxon>
        <taxon>Caenimonas</taxon>
    </lineage>
</organism>
<gene>
    <name evidence="2" type="primary">neuC</name>
    <name evidence="2" type="ORF">ACFPOE_14760</name>
</gene>
<dbReference type="Pfam" id="PF02350">
    <property type="entry name" value="Epimerase_2"/>
    <property type="match status" value="1"/>
</dbReference>
<accession>A0ABW0NFT7</accession>
<protein>
    <submittedName>
        <fullName evidence="2">UDP-N-acetylglucosamine 2-epimerase</fullName>
        <ecNumber evidence="2">3.2.1.183</ecNumber>
    </submittedName>
</protein>
<proteinExistence type="predicted"/>
<evidence type="ECO:0000259" key="1">
    <source>
        <dbReference type="Pfam" id="PF02350"/>
    </source>
</evidence>
<dbReference type="RefSeq" id="WP_376850884.1">
    <property type="nucleotide sequence ID" value="NZ_JBHSMF010000009.1"/>
</dbReference>
<dbReference type="EC" id="3.2.1.183" evidence="2"/>
<evidence type="ECO:0000313" key="3">
    <source>
        <dbReference type="Proteomes" id="UP001596037"/>
    </source>
</evidence>
<dbReference type="GO" id="GO:0016798">
    <property type="term" value="F:hydrolase activity, acting on glycosyl bonds"/>
    <property type="evidence" value="ECO:0007669"/>
    <property type="project" value="UniProtKB-KW"/>
</dbReference>
<dbReference type="InterPro" id="IPR020004">
    <property type="entry name" value="UDP-GlcNAc_Epase"/>
</dbReference>
<name>A0ABW0NFT7_9BURK</name>
<comment type="caution">
    <text evidence="2">The sequence shown here is derived from an EMBL/GenBank/DDBJ whole genome shotgun (WGS) entry which is preliminary data.</text>
</comment>
<dbReference type="InterPro" id="IPR029767">
    <property type="entry name" value="WecB-like"/>
</dbReference>
<dbReference type="EMBL" id="JBHSMF010000009">
    <property type="protein sequence ID" value="MFC5498806.1"/>
    <property type="molecule type" value="Genomic_DNA"/>
</dbReference>
<dbReference type="SUPFAM" id="SSF53756">
    <property type="entry name" value="UDP-Glycosyltransferase/glycogen phosphorylase"/>
    <property type="match status" value="1"/>
</dbReference>
<keyword evidence="2" id="KW-0378">Hydrolase</keyword>
<reference evidence="3" key="1">
    <citation type="journal article" date="2019" name="Int. J. Syst. Evol. Microbiol.">
        <title>The Global Catalogue of Microorganisms (GCM) 10K type strain sequencing project: providing services to taxonomists for standard genome sequencing and annotation.</title>
        <authorList>
            <consortium name="The Broad Institute Genomics Platform"/>
            <consortium name="The Broad Institute Genome Sequencing Center for Infectious Disease"/>
            <person name="Wu L."/>
            <person name="Ma J."/>
        </authorList>
    </citation>
    <scope>NUCLEOTIDE SEQUENCE [LARGE SCALE GENOMIC DNA]</scope>
    <source>
        <strain evidence="3">CCUG 57401</strain>
    </source>
</reference>
<dbReference type="InterPro" id="IPR003331">
    <property type="entry name" value="UDP_GlcNAc_Epimerase_2_dom"/>
</dbReference>
<dbReference type="Proteomes" id="UP001596037">
    <property type="component" value="Unassembled WGS sequence"/>
</dbReference>
<evidence type="ECO:0000313" key="2">
    <source>
        <dbReference type="EMBL" id="MFC5498806.1"/>
    </source>
</evidence>
<dbReference type="PANTHER" id="PTHR43174">
    <property type="entry name" value="UDP-N-ACETYLGLUCOSAMINE 2-EPIMERASE"/>
    <property type="match status" value="1"/>
</dbReference>
<dbReference type="NCBIfam" id="TIGR03568">
    <property type="entry name" value="NeuC_NnaA"/>
    <property type="match status" value="1"/>
</dbReference>
<keyword evidence="3" id="KW-1185">Reference proteome</keyword>
<dbReference type="PANTHER" id="PTHR43174:SF3">
    <property type="entry name" value="UDP-N-ACETYLGLUCOSAMINE 2-EPIMERASE"/>
    <property type="match status" value="1"/>
</dbReference>
<dbReference type="Gene3D" id="3.40.50.2000">
    <property type="entry name" value="Glycogen Phosphorylase B"/>
    <property type="match status" value="2"/>
</dbReference>
<sequence length="382" mass="40352">MAATRRIAYLTGTRADFGLMAGTLKQLHQQPDTQVSLLVTGMHLSAEFGMTVDEVEALGLPIAARIALNVDDRSELAMAQAVGQAVTGIAQALAQLRPDLLLLLGDRGEMLAGAIAALHLGIPVAHLHGGERSGTVDEPIRHAITKLSHLHLVGTEESRARVVRMGEQPHNVFIVGAPSLDDVIQRPPTAREQVLQALGVPQAARYALVLFHPVVQEAGRAQAQVEALVEALRLQVLARGMHVVWLAPNADAGSASIVQAMQRAGGSQVHCVTHLPRDRYLDALACADVLVGNSSSGIIEAASFGTPVVNIGNRQRLRQRNANTVDCEGDAASIGQALAAALQRGRFAPDNVYGDGRSGQRIAALLATVPLPPSLLDKSNAY</sequence>
<feature type="domain" description="UDP-N-acetylglucosamine 2-epimerase" evidence="1">
    <location>
        <begin position="25"/>
        <end position="366"/>
    </location>
</feature>